<name>A0A6S7IXF7_PARCT</name>
<comment type="caution">
    <text evidence="3">The sequence shown here is derived from an EMBL/GenBank/DDBJ whole genome shotgun (WGS) entry which is preliminary data.</text>
</comment>
<feature type="coiled-coil region" evidence="1">
    <location>
        <begin position="48"/>
        <end position="82"/>
    </location>
</feature>
<dbReference type="EMBL" id="CACRXK020012010">
    <property type="protein sequence ID" value="CAB4022496.1"/>
    <property type="molecule type" value="Genomic_DNA"/>
</dbReference>
<keyword evidence="1" id="KW-0175">Coiled coil</keyword>
<organism evidence="3 4">
    <name type="scientific">Paramuricea clavata</name>
    <name type="common">Red gorgonian</name>
    <name type="synonym">Violescent sea-whip</name>
    <dbReference type="NCBI Taxonomy" id="317549"/>
    <lineage>
        <taxon>Eukaryota</taxon>
        <taxon>Metazoa</taxon>
        <taxon>Cnidaria</taxon>
        <taxon>Anthozoa</taxon>
        <taxon>Octocorallia</taxon>
        <taxon>Malacalcyonacea</taxon>
        <taxon>Plexauridae</taxon>
        <taxon>Paramuricea</taxon>
    </lineage>
</organism>
<dbReference type="Proteomes" id="UP001152795">
    <property type="component" value="Unassembled WGS sequence"/>
</dbReference>
<evidence type="ECO:0000313" key="4">
    <source>
        <dbReference type="Proteomes" id="UP001152795"/>
    </source>
</evidence>
<evidence type="ECO:0000313" key="3">
    <source>
        <dbReference type="EMBL" id="CAB4022496.1"/>
    </source>
</evidence>
<evidence type="ECO:0000256" key="2">
    <source>
        <dbReference type="SAM" id="MobiDB-lite"/>
    </source>
</evidence>
<dbReference type="InterPro" id="IPR004244">
    <property type="entry name" value="Transposase_22"/>
</dbReference>
<sequence>MAATRSKTSSVNNQSSKDTDMDMISLSVVKELLKVQESSIKSFLSVYMDNTNQRLDQIIRTVQDLKNSLEFTQAQFEEFKKSSLSVGEESFKKMTDFAAKFQDFSTIIDEVSLKVNEIDSKADDLENRSRRDNLCFDGVPESTNESWQNSEDKIKEILSSKLGIETGNYTIERAHHVGRARNSPSKPRPIVAKFANHKIRNAVLNERKHLKGTNIFIREDFSDKVLAKRRELVPKMFEARRNGMVAYLRYDKLITHSRNNTSQTPTSAQAAGDDSIAR</sequence>
<dbReference type="Gene3D" id="3.30.70.1820">
    <property type="entry name" value="L1 transposable element, RRM domain"/>
    <property type="match status" value="1"/>
</dbReference>
<keyword evidence="4" id="KW-1185">Reference proteome</keyword>
<dbReference type="OrthoDB" id="5970559at2759"/>
<feature type="compositionally biased region" description="Polar residues" evidence="2">
    <location>
        <begin position="258"/>
        <end position="269"/>
    </location>
</feature>
<proteinExistence type="predicted"/>
<protein>
    <submittedName>
        <fullName evidence="3">Uncharacterized protein</fullName>
    </submittedName>
</protein>
<dbReference type="PANTHER" id="PTHR11505">
    <property type="entry name" value="L1 TRANSPOSABLE ELEMENT-RELATED"/>
    <property type="match status" value="1"/>
</dbReference>
<dbReference type="AlphaFoldDB" id="A0A6S7IXF7"/>
<gene>
    <name evidence="3" type="ORF">PACLA_8A044649</name>
</gene>
<accession>A0A6S7IXF7</accession>
<evidence type="ECO:0000256" key="1">
    <source>
        <dbReference type="SAM" id="Coils"/>
    </source>
</evidence>
<feature type="region of interest" description="Disordered" evidence="2">
    <location>
        <begin position="258"/>
        <end position="278"/>
    </location>
</feature>
<reference evidence="3" key="1">
    <citation type="submission" date="2020-04" db="EMBL/GenBank/DDBJ databases">
        <authorList>
            <person name="Alioto T."/>
            <person name="Alioto T."/>
            <person name="Gomez Garrido J."/>
        </authorList>
    </citation>
    <scope>NUCLEOTIDE SEQUENCE</scope>
    <source>
        <strain evidence="3">A484AB</strain>
    </source>
</reference>